<keyword evidence="3" id="KW-1185">Reference proteome</keyword>
<gene>
    <name evidence="2" type="ORF">Pan97_00770</name>
</gene>
<dbReference type="Proteomes" id="UP000318626">
    <property type="component" value="Chromosome"/>
</dbReference>
<dbReference type="RefSeq" id="WP_144969666.1">
    <property type="nucleotide sequence ID" value="NZ_CP036289.1"/>
</dbReference>
<accession>A0A518C1K8</accession>
<evidence type="ECO:0000256" key="1">
    <source>
        <dbReference type="SAM" id="MobiDB-lite"/>
    </source>
</evidence>
<organism evidence="2 3">
    <name type="scientific">Bremerella volcania</name>
    <dbReference type="NCBI Taxonomy" id="2527984"/>
    <lineage>
        <taxon>Bacteria</taxon>
        <taxon>Pseudomonadati</taxon>
        <taxon>Planctomycetota</taxon>
        <taxon>Planctomycetia</taxon>
        <taxon>Pirellulales</taxon>
        <taxon>Pirellulaceae</taxon>
        <taxon>Bremerella</taxon>
    </lineage>
</organism>
<dbReference type="EMBL" id="CP036289">
    <property type="protein sequence ID" value="QDU73110.1"/>
    <property type="molecule type" value="Genomic_DNA"/>
</dbReference>
<evidence type="ECO:0000313" key="2">
    <source>
        <dbReference type="EMBL" id="QDU73110.1"/>
    </source>
</evidence>
<dbReference type="AlphaFoldDB" id="A0A518C1K8"/>
<protein>
    <submittedName>
        <fullName evidence="2">Uncharacterized protein</fullName>
    </submittedName>
</protein>
<name>A0A518C1K8_9BACT</name>
<reference evidence="3" key="1">
    <citation type="submission" date="2019-02" db="EMBL/GenBank/DDBJ databases">
        <title>Deep-cultivation of Planctomycetes and their phenomic and genomic characterization uncovers novel biology.</title>
        <authorList>
            <person name="Wiegand S."/>
            <person name="Jogler M."/>
            <person name="Boedeker C."/>
            <person name="Pinto D."/>
            <person name="Vollmers J."/>
            <person name="Rivas-Marin E."/>
            <person name="Kohn T."/>
            <person name="Peeters S.H."/>
            <person name="Heuer A."/>
            <person name="Rast P."/>
            <person name="Oberbeckmann S."/>
            <person name="Bunk B."/>
            <person name="Jeske O."/>
            <person name="Meyerdierks A."/>
            <person name="Storesund J.E."/>
            <person name="Kallscheuer N."/>
            <person name="Luecker S."/>
            <person name="Lage O.M."/>
            <person name="Pohl T."/>
            <person name="Merkel B.J."/>
            <person name="Hornburger P."/>
            <person name="Mueller R.-W."/>
            <person name="Bruemmer F."/>
            <person name="Labrenz M."/>
            <person name="Spormann A.M."/>
            <person name="Op den Camp H."/>
            <person name="Overmann J."/>
            <person name="Amann R."/>
            <person name="Jetten M.S.M."/>
            <person name="Mascher T."/>
            <person name="Medema M.H."/>
            <person name="Devos D.P."/>
            <person name="Kaster A.-K."/>
            <person name="Ovreas L."/>
            <person name="Rohde M."/>
            <person name="Galperin M.Y."/>
            <person name="Jogler C."/>
        </authorList>
    </citation>
    <scope>NUCLEOTIDE SEQUENCE [LARGE SCALE GENOMIC DNA]</scope>
    <source>
        <strain evidence="3">Pan97</strain>
    </source>
</reference>
<sequence>MSIPRWNKGGVLPPVDSNAPTAPERSPYKAQAGDFIHRFAVSAKRQQILRQWLDYRAALYEAGITKGFQWLDGSFLEEIELTEKRDPNDIDCVTFFQLGEGVTEESLVAEHPELFSRDFIKRKFNVDAYYVNQAWPGRSLIENSAYWYSLWSHRRDLSWKGFVQIELDLADDGIGKRILDSLDEEI</sequence>
<evidence type="ECO:0000313" key="3">
    <source>
        <dbReference type="Proteomes" id="UP000318626"/>
    </source>
</evidence>
<dbReference type="InterPro" id="IPR053860">
    <property type="entry name" value="DUF6932"/>
</dbReference>
<proteinExistence type="predicted"/>
<feature type="region of interest" description="Disordered" evidence="1">
    <location>
        <begin position="1"/>
        <end position="27"/>
    </location>
</feature>
<dbReference type="OrthoDB" id="7842083at2"/>
<dbReference type="Pfam" id="PF22014">
    <property type="entry name" value="DUF6932"/>
    <property type="match status" value="1"/>
</dbReference>
<dbReference type="KEGG" id="bvo:Pan97_00770"/>